<dbReference type="InterPro" id="IPR000917">
    <property type="entry name" value="Sulfatase_N"/>
</dbReference>
<dbReference type="Proteomes" id="UP000053226">
    <property type="component" value="Unassembled WGS sequence"/>
</dbReference>
<dbReference type="RefSeq" id="WP_053908120.1">
    <property type="nucleotide sequence ID" value="NZ_CAWMUS010000018.1"/>
</dbReference>
<dbReference type="EMBL" id="LGAA01000018">
    <property type="protein sequence ID" value="KPD02533.1"/>
    <property type="molecule type" value="Genomic_DNA"/>
</dbReference>
<dbReference type="InterPro" id="IPR024588">
    <property type="entry name" value="YejM_N"/>
</dbReference>
<reference evidence="12 13" key="1">
    <citation type="submission" date="2015-07" db="EMBL/GenBank/DDBJ databases">
        <title>ATOL: Assembling a taxonomically balanced genome-scale reconstruction of the evolutionary history of the Enterobacteriaceae.</title>
        <authorList>
            <person name="Plunkett G.III."/>
            <person name="Neeno-Eckwall E.C."/>
            <person name="Glasner J.D."/>
            <person name="Perna N.T."/>
        </authorList>
    </citation>
    <scope>NUCLEOTIDE SEQUENCE [LARGE SCALE GENOMIC DNA]</scope>
    <source>
        <strain evidence="12 13">ATCC 35017</strain>
    </source>
</reference>
<dbReference type="InterPro" id="IPR052701">
    <property type="entry name" value="GAG_Ulvan_Degrading_Sulfatases"/>
</dbReference>
<proteinExistence type="predicted"/>
<keyword evidence="4" id="KW-1003">Cell membrane</keyword>
<protein>
    <recommendedName>
        <fullName evidence="3">Inner membrane protein YejM</fullName>
    </recommendedName>
</protein>
<feature type="domain" description="Inner membrane protein YejM N-terminal" evidence="11">
    <location>
        <begin position="5"/>
        <end position="250"/>
    </location>
</feature>
<feature type="domain" description="Sulfatase N-terminal" evidence="10">
    <location>
        <begin position="402"/>
        <end position="486"/>
    </location>
</feature>
<dbReference type="Gene3D" id="3.40.720.10">
    <property type="entry name" value="Alkaline Phosphatase, subunit A"/>
    <property type="match status" value="2"/>
</dbReference>
<dbReference type="SUPFAM" id="SSF53649">
    <property type="entry name" value="Alkaline phosphatase-like"/>
    <property type="match status" value="1"/>
</dbReference>
<dbReference type="InterPro" id="IPR047997">
    <property type="entry name" value="YejM_enterobact"/>
</dbReference>
<dbReference type="Pfam" id="PF11893">
    <property type="entry name" value="DUF3413"/>
    <property type="match status" value="1"/>
</dbReference>
<keyword evidence="8 9" id="KW-0472">Membrane</keyword>
<dbReference type="PIRSF" id="PIRSF004950">
    <property type="entry name" value="Mmb_sulf_HI0842"/>
    <property type="match status" value="1"/>
</dbReference>
<comment type="similarity">
    <text evidence="2">To H.influenzae HI_0842.</text>
</comment>
<feature type="transmembrane region" description="Helical" evidence="9">
    <location>
        <begin position="84"/>
        <end position="102"/>
    </location>
</feature>
<feature type="transmembrane region" description="Helical" evidence="9">
    <location>
        <begin position="20"/>
        <end position="38"/>
    </location>
</feature>
<dbReference type="PANTHER" id="PTHR43751:SF3">
    <property type="entry name" value="SULFATASE N-TERMINAL DOMAIN-CONTAINING PROTEIN"/>
    <property type="match status" value="1"/>
</dbReference>
<evidence type="ECO:0000256" key="8">
    <source>
        <dbReference type="ARBA" id="ARBA00023136"/>
    </source>
</evidence>
<evidence type="ECO:0000256" key="1">
    <source>
        <dbReference type="ARBA" id="ARBA00004429"/>
    </source>
</evidence>
<feature type="transmembrane region" description="Helical" evidence="9">
    <location>
        <begin position="50"/>
        <end position="72"/>
    </location>
</feature>
<evidence type="ECO:0000259" key="11">
    <source>
        <dbReference type="Pfam" id="PF11893"/>
    </source>
</evidence>
<dbReference type="GO" id="GO:0016787">
    <property type="term" value="F:hydrolase activity"/>
    <property type="evidence" value="ECO:0007669"/>
    <property type="project" value="UniProtKB-KW"/>
</dbReference>
<dbReference type="OrthoDB" id="236686at2"/>
<feature type="transmembrane region" description="Helical" evidence="9">
    <location>
        <begin position="134"/>
        <end position="155"/>
    </location>
</feature>
<evidence type="ECO:0000256" key="7">
    <source>
        <dbReference type="ARBA" id="ARBA00022989"/>
    </source>
</evidence>
<sequence length="571" mass="66483">MVTHQRYRDKVSQMISWGHWFALFNILLSLVLSSRYLFLFDWPGTLTGRIYAIVSWLGHFSFIVFAAYLLIIFPLTFIVVSQRLLRFLCVALATTGITLLIFDIRVFSQLGLHLTPQVWDLVINPEQSEMAREWQLMFISVPIIFLVQMLFATWSWQKLRSLNRQKFAKPVAGIFITAFVLSHLMYIWADANFYRPITMQRYNYPLSYPMTARKLLDRYGLLNLTEYQQRLFLQGSPTAQHLQYPLKPLKYQDQGQGYNLLLLVADNLGSATEQQQMPALQAFKNISVQFNQHYSSGIKNDTALFGLFYGISASYFDNILNGRHTSALFEALEHQGYQFGLFSTDGFTSPLFRQAILADYSLSPRTTDSDPKTILEWQNWLNNLQSNAPWFSYLNIKGDNRAQTDNEIQQIITTLQQHDSLKNTIVIITANYDHRLNEQADHWFINKKFNRQQMQVPLWIYWPETPAQQLNKLTGHQDIMATLMQRLLHVTNNPDDYTQGEDLFTATRQRPWLITGDNNDIIVTSENETLFMHNNGQFNLYDAEGNELKDEKPNLAELLKILSEIKRFNDN</sequence>
<dbReference type="GO" id="GO:0005886">
    <property type="term" value="C:plasma membrane"/>
    <property type="evidence" value="ECO:0007669"/>
    <property type="project" value="UniProtKB-SubCell"/>
</dbReference>
<dbReference type="AlphaFoldDB" id="A0A0N0I9W6"/>
<feature type="transmembrane region" description="Helical" evidence="9">
    <location>
        <begin position="167"/>
        <end position="189"/>
    </location>
</feature>
<evidence type="ECO:0000256" key="6">
    <source>
        <dbReference type="ARBA" id="ARBA00022692"/>
    </source>
</evidence>
<keyword evidence="6 9" id="KW-0812">Transmembrane</keyword>
<evidence type="ECO:0000256" key="9">
    <source>
        <dbReference type="SAM" id="Phobius"/>
    </source>
</evidence>
<dbReference type="PANTHER" id="PTHR43751">
    <property type="entry name" value="SULFATASE"/>
    <property type="match status" value="1"/>
</dbReference>
<name>A0A0N0I9W6_9GAMM</name>
<dbReference type="Pfam" id="PF00884">
    <property type="entry name" value="Sulfatase"/>
    <property type="match status" value="1"/>
</dbReference>
<evidence type="ECO:0000313" key="13">
    <source>
        <dbReference type="Proteomes" id="UP000053226"/>
    </source>
</evidence>
<keyword evidence="5" id="KW-0997">Cell inner membrane</keyword>
<dbReference type="InterPro" id="IPR012159">
    <property type="entry name" value="YejM-like"/>
</dbReference>
<comment type="subcellular location">
    <subcellularLocation>
        <location evidence="1">Cell inner membrane</location>
        <topology evidence="1">Multi-pass membrane protein</topology>
    </subcellularLocation>
</comment>
<evidence type="ECO:0000259" key="10">
    <source>
        <dbReference type="Pfam" id="PF00884"/>
    </source>
</evidence>
<evidence type="ECO:0000256" key="3">
    <source>
        <dbReference type="ARBA" id="ARBA00020918"/>
    </source>
</evidence>
<accession>A0A0N0I9W6</accession>
<evidence type="ECO:0000256" key="2">
    <source>
        <dbReference type="ARBA" id="ARBA00009434"/>
    </source>
</evidence>
<dbReference type="NCBIfam" id="NF038282">
    <property type="entry name" value="LapC_YejM_PbgA"/>
    <property type="match status" value="1"/>
</dbReference>
<organism evidence="12 13">
    <name type="scientific">Moellerella wisconsensis ATCC 35017</name>
    <dbReference type="NCBI Taxonomy" id="1354267"/>
    <lineage>
        <taxon>Bacteria</taxon>
        <taxon>Pseudomonadati</taxon>
        <taxon>Pseudomonadota</taxon>
        <taxon>Gammaproteobacteria</taxon>
        <taxon>Enterobacterales</taxon>
        <taxon>Morganellaceae</taxon>
        <taxon>Moellerella</taxon>
    </lineage>
</organism>
<keyword evidence="12" id="KW-0378">Hydrolase</keyword>
<evidence type="ECO:0000256" key="4">
    <source>
        <dbReference type="ARBA" id="ARBA00022475"/>
    </source>
</evidence>
<gene>
    <name evidence="12" type="ORF">M992_1687</name>
</gene>
<keyword evidence="7 9" id="KW-1133">Transmembrane helix</keyword>
<dbReference type="InterPro" id="IPR017850">
    <property type="entry name" value="Alkaline_phosphatase_core_sf"/>
</dbReference>
<keyword evidence="13" id="KW-1185">Reference proteome</keyword>
<comment type="caution">
    <text evidence="12">The sequence shown here is derived from an EMBL/GenBank/DDBJ whole genome shotgun (WGS) entry which is preliminary data.</text>
</comment>
<evidence type="ECO:0000313" key="12">
    <source>
        <dbReference type="EMBL" id="KPD02533.1"/>
    </source>
</evidence>
<evidence type="ECO:0000256" key="5">
    <source>
        <dbReference type="ARBA" id="ARBA00022519"/>
    </source>
</evidence>